<evidence type="ECO:0000256" key="8">
    <source>
        <dbReference type="RuleBase" id="RU365088"/>
    </source>
</evidence>
<keyword evidence="4 8" id="KW-1003">Cell membrane</keyword>
<dbReference type="EMBL" id="VNHS01000003">
    <property type="protein sequence ID" value="TYP76607.1"/>
    <property type="molecule type" value="Genomic_DNA"/>
</dbReference>
<gene>
    <name evidence="10" type="ORF">BCM02_103269</name>
</gene>
<evidence type="ECO:0000256" key="2">
    <source>
        <dbReference type="ARBA" id="ARBA00006236"/>
    </source>
</evidence>
<feature type="transmembrane region" description="Helical" evidence="8">
    <location>
        <begin position="103"/>
        <end position="124"/>
    </location>
</feature>
<dbReference type="GO" id="GO:0005886">
    <property type="term" value="C:plasma membrane"/>
    <property type="evidence" value="ECO:0007669"/>
    <property type="project" value="UniProtKB-SubCell"/>
</dbReference>
<dbReference type="InterPro" id="IPR036259">
    <property type="entry name" value="MFS_trans_sf"/>
</dbReference>
<evidence type="ECO:0000256" key="3">
    <source>
        <dbReference type="ARBA" id="ARBA00022448"/>
    </source>
</evidence>
<feature type="transmembrane region" description="Helical" evidence="8">
    <location>
        <begin position="45"/>
        <end position="66"/>
    </location>
</feature>
<dbReference type="FunFam" id="1.20.1720.10:FF:000005">
    <property type="entry name" value="Bcr/CflA family efflux transporter"/>
    <property type="match status" value="1"/>
</dbReference>
<feature type="transmembrane region" description="Helical" evidence="8">
    <location>
        <begin position="309"/>
        <end position="333"/>
    </location>
</feature>
<evidence type="ECO:0000256" key="5">
    <source>
        <dbReference type="ARBA" id="ARBA00022692"/>
    </source>
</evidence>
<comment type="subcellular location">
    <subcellularLocation>
        <location evidence="1 8">Cell membrane</location>
        <topology evidence="1 8">Multi-pass membrane protein</topology>
    </subcellularLocation>
</comment>
<dbReference type="PROSITE" id="PS50850">
    <property type="entry name" value="MFS"/>
    <property type="match status" value="1"/>
</dbReference>
<comment type="similarity">
    <text evidence="2 8">Belongs to the major facilitator superfamily. Bcr/CmlA family.</text>
</comment>
<dbReference type="InterPro" id="IPR005829">
    <property type="entry name" value="Sugar_transporter_CS"/>
</dbReference>
<feature type="transmembrane region" description="Helical" evidence="8">
    <location>
        <begin position="252"/>
        <end position="270"/>
    </location>
</feature>
<feature type="domain" description="Major facilitator superfamily (MFS) profile" evidence="9">
    <location>
        <begin position="12"/>
        <end position="398"/>
    </location>
</feature>
<dbReference type="PROSITE" id="PS00216">
    <property type="entry name" value="SUGAR_TRANSPORT_1"/>
    <property type="match status" value="1"/>
</dbReference>
<dbReference type="OrthoDB" id="9800416at2"/>
<feature type="transmembrane region" description="Helical" evidence="8">
    <location>
        <begin position="136"/>
        <end position="155"/>
    </location>
</feature>
<feature type="transmembrane region" description="Helical" evidence="8">
    <location>
        <begin position="282"/>
        <end position="303"/>
    </location>
</feature>
<feature type="transmembrane region" description="Helical" evidence="8">
    <location>
        <begin position="216"/>
        <end position="240"/>
    </location>
</feature>
<dbReference type="RefSeq" id="WP_148929005.1">
    <property type="nucleotide sequence ID" value="NZ_VNHS01000003.1"/>
</dbReference>
<protein>
    <recommendedName>
        <fullName evidence="8">Bcr/CflA family efflux transporter</fullName>
    </recommendedName>
</protein>
<feature type="transmembrane region" description="Helical" evidence="8">
    <location>
        <begin position="78"/>
        <end position="97"/>
    </location>
</feature>
<keyword evidence="3 8" id="KW-0813">Transport</keyword>
<dbReference type="InterPro" id="IPR020846">
    <property type="entry name" value="MFS_dom"/>
</dbReference>
<evidence type="ECO:0000256" key="6">
    <source>
        <dbReference type="ARBA" id="ARBA00022989"/>
    </source>
</evidence>
<evidence type="ECO:0000256" key="4">
    <source>
        <dbReference type="ARBA" id="ARBA00022475"/>
    </source>
</evidence>
<dbReference type="AlphaFoldDB" id="A0A5S5CBA0"/>
<evidence type="ECO:0000313" key="11">
    <source>
        <dbReference type="Proteomes" id="UP000323257"/>
    </source>
</evidence>
<accession>A0A5S5CBA0</accession>
<evidence type="ECO:0000256" key="7">
    <source>
        <dbReference type="ARBA" id="ARBA00023136"/>
    </source>
</evidence>
<keyword evidence="11" id="KW-1185">Reference proteome</keyword>
<evidence type="ECO:0000313" key="10">
    <source>
        <dbReference type="EMBL" id="TYP76607.1"/>
    </source>
</evidence>
<organism evidence="10 11">
    <name type="scientific">Paenibacillus methanolicus</name>
    <dbReference type="NCBI Taxonomy" id="582686"/>
    <lineage>
        <taxon>Bacteria</taxon>
        <taxon>Bacillati</taxon>
        <taxon>Bacillota</taxon>
        <taxon>Bacilli</taxon>
        <taxon>Bacillales</taxon>
        <taxon>Paenibacillaceae</taxon>
        <taxon>Paenibacillus</taxon>
    </lineage>
</organism>
<dbReference type="InterPro" id="IPR004812">
    <property type="entry name" value="Efflux_drug-R_Bcr/CmlA"/>
</dbReference>
<comment type="caution">
    <text evidence="10">The sequence shown here is derived from an EMBL/GenBank/DDBJ whole genome shotgun (WGS) entry which is preliminary data.</text>
</comment>
<reference evidence="10 11" key="1">
    <citation type="submission" date="2019-07" db="EMBL/GenBank/DDBJ databases">
        <title>Genomic Encyclopedia of Type Strains, Phase III (KMG-III): the genomes of soil and plant-associated and newly described type strains.</title>
        <authorList>
            <person name="Whitman W."/>
        </authorList>
    </citation>
    <scope>NUCLEOTIDE SEQUENCE [LARGE SCALE GENOMIC DNA]</scope>
    <source>
        <strain evidence="10 11">BL24</strain>
    </source>
</reference>
<dbReference type="Proteomes" id="UP000323257">
    <property type="component" value="Unassembled WGS sequence"/>
</dbReference>
<feature type="transmembrane region" description="Helical" evidence="8">
    <location>
        <begin position="12"/>
        <end position="33"/>
    </location>
</feature>
<sequence>MNDKRTDRTLRLALILAAFAALGPFTVDMYLASLPQIMDAFDTNASMIQASLTACLLGLGLGQLVMGPLSDRYGRRTPLLIAMLLYIAASVGCAFAPAIEWFIALRLLQGIAASAGLVISRAIARDRYSGVAMTKFIALLTTISNVAPLISPNAGSAVASYSSWAGVFISLGLLGILLTAVASWCVEESLPAARRVTGSLSAVVSNYGLLFRDRAFMGYALVNGILFAGVFAFVAGTPFIYQNMFGASPQHFSILFALNGLAIMIGSQLVKRMVGKLTERFIIQVGLSLSLVSTSAILITVVAGGSLPAIVAATFLFAVSVGIIGPVSVTLAMASQGRIAGSASAVLGTLQYALGAVSSPLVGMAGERSAIPFGIVIFTTSILAVAAYFALVRKAEYADDDRNDAGSQIRNVSGGI</sequence>
<feature type="transmembrane region" description="Helical" evidence="8">
    <location>
        <begin position="161"/>
        <end position="186"/>
    </location>
</feature>
<dbReference type="NCBIfam" id="TIGR00710">
    <property type="entry name" value="efflux_Bcr_CflA"/>
    <property type="match status" value="1"/>
</dbReference>
<evidence type="ECO:0000259" key="9">
    <source>
        <dbReference type="PROSITE" id="PS50850"/>
    </source>
</evidence>
<dbReference type="GO" id="GO:0042910">
    <property type="term" value="F:xenobiotic transmembrane transporter activity"/>
    <property type="evidence" value="ECO:0007669"/>
    <property type="project" value="InterPro"/>
</dbReference>
<dbReference type="Gene3D" id="1.20.1720.10">
    <property type="entry name" value="Multidrug resistance protein D"/>
    <property type="match status" value="1"/>
</dbReference>
<dbReference type="CDD" id="cd17320">
    <property type="entry name" value="MFS_MdfA_MDR_like"/>
    <property type="match status" value="1"/>
</dbReference>
<keyword evidence="5 8" id="KW-0812">Transmembrane</keyword>
<dbReference type="GO" id="GO:1990961">
    <property type="term" value="P:xenobiotic detoxification by transmembrane export across the plasma membrane"/>
    <property type="evidence" value="ECO:0007669"/>
    <property type="project" value="InterPro"/>
</dbReference>
<keyword evidence="6 8" id="KW-1133">Transmembrane helix</keyword>
<feature type="transmembrane region" description="Helical" evidence="8">
    <location>
        <begin position="345"/>
        <end position="365"/>
    </location>
</feature>
<dbReference type="Pfam" id="PF07690">
    <property type="entry name" value="MFS_1"/>
    <property type="match status" value="1"/>
</dbReference>
<feature type="transmembrane region" description="Helical" evidence="8">
    <location>
        <begin position="371"/>
        <end position="392"/>
    </location>
</feature>
<dbReference type="SUPFAM" id="SSF103473">
    <property type="entry name" value="MFS general substrate transporter"/>
    <property type="match status" value="1"/>
</dbReference>
<evidence type="ECO:0000256" key="1">
    <source>
        <dbReference type="ARBA" id="ARBA00004651"/>
    </source>
</evidence>
<name>A0A5S5CBA0_9BACL</name>
<keyword evidence="7 8" id="KW-0472">Membrane</keyword>
<dbReference type="PANTHER" id="PTHR23502:SF132">
    <property type="entry name" value="POLYAMINE TRANSPORTER 2-RELATED"/>
    <property type="match status" value="1"/>
</dbReference>
<proteinExistence type="inferred from homology"/>
<dbReference type="InterPro" id="IPR011701">
    <property type="entry name" value="MFS"/>
</dbReference>
<dbReference type="PANTHER" id="PTHR23502">
    <property type="entry name" value="MAJOR FACILITATOR SUPERFAMILY"/>
    <property type="match status" value="1"/>
</dbReference>